<dbReference type="PANTHER" id="PTHR43000">
    <property type="entry name" value="DTDP-D-GLUCOSE 4,6-DEHYDRATASE-RELATED"/>
    <property type="match status" value="1"/>
</dbReference>
<comment type="similarity">
    <text evidence="1">Belongs to the NAD(P)-dependent epimerase/dehydratase family.</text>
</comment>
<evidence type="ECO:0000313" key="3">
    <source>
        <dbReference type="EMBL" id="KXA20184.1"/>
    </source>
</evidence>
<evidence type="ECO:0000313" key="4">
    <source>
        <dbReference type="Proteomes" id="UP000070401"/>
    </source>
</evidence>
<dbReference type="SUPFAM" id="SSF51735">
    <property type="entry name" value="NAD(P)-binding Rossmann-fold domains"/>
    <property type="match status" value="1"/>
</dbReference>
<reference evidence="4" key="1">
    <citation type="submission" date="2016-01" db="EMBL/GenBank/DDBJ databases">
        <authorList>
            <person name="Mitreva M."/>
            <person name="Pepin K.H."/>
            <person name="Mihindukulasuriya K.A."/>
            <person name="Fulton R."/>
            <person name="Fronick C."/>
            <person name="O'Laughlin M."/>
            <person name="Miner T."/>
            <person name="Herter B."/>
            <person name="Rosa B.A."/>
            <person name="Cordes M."/>
            <person name="Tomlinson C."/>
            <person name="Wollam A."/>
            <person name="Palsikar V.B."/>
            <person name="Mardis E.R."/>
            <person name="Wilson R.K."/>
        </authorList>
    </citation>
    <scope>NUCLEOTIDE SEQUENCE [LARGE SCALE GENOMIC DNA]</scope>
    <source>
        <strain evidence="4">MJR7757B</strain>
    </source>
</reference>
<dbReference type="InterPro" id="IPR036291">
    <property type="entry name" value="NAD(P)-bd_dom_sf"/>
</dbReference>
<dbReference type="Proteomes" id="UP000070401">
    <property type="component" value="Unassembled WGS sequence"/>
</dbReference>
<dbReference type="PATRIC" id="fig|851.8.peg.1285"/>
<dbReference type="Pfam" id="PF01370">
    <property type="entry name" value="Epimerase"/>
    <property type="match status" value="1"/>
</dbReference>
<accession>A0A133NV69</accession>
<comment type="caution">
    <text evidence="3">The sequence shown here is derived from an EMBL/GenBank/DDBJ whole genome shotgun (WGS) entry which is preliminary data.</text>
</comment>
<dbReference type="Gene3D" id="3.40.50.720">
    <property type="entry name" value="NAD(P)-binding Rossmann-like Domain"/>
    <property type="match status" value="1"/>
</dbReference>
<dbReference type="PRINTS" id="PR01713">
    <property type="entry name" value="NUCEPIMERASE"/>
</dbReference>
<dbReference type="InterPro" id="IPR001509">
    <property type="entry name" value="Epimerase_deHydtase"/>
</dbReference>
<gene>
    <name evidence="3" type="ORF">HMPREF3221_01280</name>
</gene>
<keyword evidence="4" id="KW-1185">Reference proteome</keyword>
<evidence type="ECO:0000256" key="1">
    <source>
        <dbReference type="ARBA" id="ARBA00007637"/>
    </source>
</evidence>
<proteinExistence type="inferred from homology"/>
<dbReference type="Gene3D" id="3.90.25.10">
    <property type="entry name" value="UDP-galactose 4-epimerase, domain 1"/>
    <property type="match status" value="1"/>
</dbReference>
<name>A0A133NV69_FUSNU</name>
<dbReference type="EMBL" id="LRPY01000128">
    <property type="protein sequence ID" value="KXA20184.1"/>
    <property type="molecule type" value="Genomic_DNA"/>
</dbReference>
<dbReference type="AlphaFoldDB" id="A0A133NV69"/>
<sequence length="345" mass="39941">MNVLITGGAGFIGSHLVEKFLKEKHRVIVVDNFDSFYSMNIKILNILESVNKKELKEKILNLKDDEKLNFLTKYTESDNYKLYVEDICNLENLKEIFIKENINFVINLAALAGVRPSILRPFDYERVNIKGFLNILELCKELKINKLIQASSSSVYGNSKADIFTEDTRVDFPISPYAATKKAGEEFGSVSFHLYGIDIIQLRFFTVYGERQRPDLAIHKFVKKIENDEEIIIYGDGSTSRDYTYIKDIINGIFKSFGYLNNHQNVYEIINLGSSRKINLLDMVKIIENKLSKKAKLKFIDRQAGDVDKTFACIEKAKKILNYKVSIKFEDGIENFVNWYRKRRV</sequence>
<evidence type="ECO:0000259" key="2">
    <source>
        <dbReference type="Pfam" id="PF01370"/>
    </source>
</evidence>
<organism evidence="3 4">
    <name type="scientific">Fusobacterium nucleatum</name>
    <dbReference type="NCBI Taxonomy" id="851"/>
    <lineage>
        <taxon>Bacteria</taxon>
        <taxon>Fusobacteriati</taxon>
        <taxon>Fusobacteriota</taxon>
        <taxon>Fusobacteriia</taxon>
        <taxon>Fusobacteriales</taxon>
        <taxon>Fusobacteriaceae</taxon>
        <taxon>Fusobacterium</taxon>
    </lineage>
</organism>
<dbReference type="STRING" id="1408287.GCA_000493815_02162"/>
<dbReference type="RefSeq" id="WP_060798469.1">
    <property type="nucleotide sequence ID" value="NZ_KQ956710.1"/>
</dbReference>
<protein>
    <submittedName>
        <fullName evidence="3">NAD dependent epimerase/dehydratase family protein</fullName>
    </submittedName>
</protein>
<feature type="domain" description="NAD-dependent epimerase/dehydratase" evidence="2">
    <location>
        <begin position="3"/>
        <end position="271"/>
    </location>
</feature>